<evidence type="ECO:0000313" key="2">
    <source>
        <dbReference type="Proteomes" id="UP001056120"/>
    </source>
</evidence>
<proteinExistence type="predicted"/>
<keyword evidence="2" id="KW-1185">Reference proteome</keyword>
<dbReference type="EMBL" id="CM042029">
    <property type="protein sequence ID" value="KAI3796118.1"/>
    <property type="molecule type" value="Genomic_DNA"/>
</dbReference>
<evidence type="ECO:0000313" key="1">
    <source>
        <dbReference type="EMBL" id="KAI3796118.1"/>
    </source>
</evidence>
<protein>
    <submittedName>
        <fullName evidence="1">Uncharacterized protein</fullName>
    </submittedName>
</protein>
<accession>A0ACB9HJL1</accession>
<comment type="caution">
    <text evidence="1">The sequence shown here is derived from an EMBL/GenBank/DDBJ whole genome shotgun (WGS) entry which is preliminary data.</text>
</comment>
<name>A0ACB9HJL1_9ASTR</name>
<dbReference type="Proteomes" id="UP001056120">
    <property type="component" value="Linkage Group LG12"/>
</dbReference>
<gene>
    <name evidence="1" type="ORF">L1987_38782</name>
</gene>
<reference evidence="2" key="1">
    <citation type="journal article" date="2022" name="Mol. Ecol. Resour.">
        <title>The genomes of chicory, endive, great burdock and yacon provide insights into Asteraceae palaeo-polyploidization history and plant inulin production.</title>
        <authorList>
            <person name="Fan W."/>
            <person name="Wang S."/>
            <person name="Wang H."/>
            <person name="Wang A."/>
            <person name="Jiang F."/>
            <person name="Liu H."/>
            <person name="Zhao H."/>
            <person name="Xu D."/>
            <person name="Zhang Y."/>
        </authorList>
    </citation>
    <scope>NUCLEOTIDE SEQUENCE [LARGE SCALE GENOMIC DNA]</scope>
    <source>
        <strain evidence="2">cv. Yunnan</strain>
    </source>
</reference>
<sequence>MAGDEDKTINNKEGATDHDSPYYIHPSDYPRQMHVNDVLTDGNYADWSQEMLNFLFAKNKVGFIDGTIKKPEPTSSKYMSWMRCDAMIKGWLNTAMEKEIRTSVKYATTAQEIWADLEERFGKESAPRAYELKQLLTTTKQVGASVSAYYTKLRVIWDEIQSVLPLPKCNCNGCTCGIGKKLTELREKERLYEFLLGLDAEFGTIRTQILATQPTPSLGTAYHLTADDEQQRTISGAKRPAIDAVAFQAYAPARRPMFEDIDWSG</sequence>
<reference evidence="1 2" key="2">
    <citation type="journal article" date="2022" name="Mol. Ecol. Resour.">
        <title>The genomes of chicory, endive, great burdock and yacon provide insights into Asteraceae paleo-polyploidization history and plant inulin production.</title>
        <authorList>
            <person name="Fan W."/>
            <person name="Wang S."/>
            <person name="Wang H."/>
            <person name="Wang A."/>
            <person name="Jiang F."/>
            <person name="Liu H."/>
            <person name="Zhao H."/>
            <person name="Xu D."/>
            <person name="Zhang Y."/>
        </authorList>
    </citation>
    <scope>NUCLEOTIDE SEQUENCE [LARGE SCALE GENOMIC DNA]</scope>
    <source>
        <strain evidence="2">cv. Yunnan</strain>
        <tissue evidence="1">Leaves</tissue>
    </source>
</reference>
<organism evidence="1 2">
    <name type="scientific">Smallanthus sonchifolius</name>
    <dbReference type="NCBI Taxonomy" id="185202"/>
    <lineage>
        <taxon>Eukaryota</taxon>
        <taxon>Viridiplantae</taxon>
        <taxon>Streptophyta</taxon>
        <taxon>Embryophyta</taxon>
        <taxon>Tracheophyta</taxon>
        <taxon>Spermatophyta</taxon>
        <taxon>Magnoliopsida</taxon>
        <taxon>eudicotyledons</taxon>
        <taxon>Gunneridae</taxon>
        <taxon>Pentapetalae</taxon>
        <taxon>asterids</taxon>
        <taxon>campanulids</taxon>
        <taxon>Asterales</taxon>
        <taxon>Asteraceae</taxon>
        <taxon>Asteroideae</taxon>
        <taxon>Heliantheae alliance</taxon>
        <taxon>Millerieae</taxon>
        <taxon>Smallanthus</taxon>
    </lineage>
</organism>